<dbReference type="AlphaFoldDB" id="A0A1H5Y2S6"/>
<dbReference type="PANTHER" id="PTHR42919:SF40">
    <property type="entry name" value="FAMILY ACETYLTRANSFERASE, PUTATIVE-RELATED"/>
    <property type="match status" value="1"/>
</dbReference>
<dbReference type="InterPro" id="IPR051556">
    <property type="entry name" value="N-term/lysine_N-AcTrnsfr"/>
</dbReference>
<evidence type="ECO:0000259" key="1">
    <source>
        <dbReference type="PROSITE" id="PS51186"/>
    </source>
</evidence>
<protein>
    <submittedName>
        <fullName evidence="2">Ribosomal protein S18 acetylase RimI</fullName>
    </submittedName>
</protein>
<proteinExistence type="predicted"/>
<dbReference type="InterPro" id="IPR016181">
    <property type="entry name" value="Acyl_CoA_acyltransferase"/>
</dbReference>
<keyword evidence="2" id="KW-0687">Ribonucleoprotein</keyword>
<sequence>MESAFIQGLMQLQPSILSLTPSDTRTIAALARTIWQHHYAPIISTAQIEYMLAQRYEPALIQDQLKDPSMWWRKLTLDQTIVGFSCCMLTGQPNELKIDKLYVHCDYHRRGYGAMLVADAFNLMRSKDLQSLILTVNKRNHSAITAYQQYGFEIAGDSIVDIGGGFVMNDFLMTLTDFSRWNT</sequence>
<dbReference type="GO" id="GO:0016747">
    <property type="term" value="F:acyltransferase activity, transferring groups other than amino-acyl groups"/>
    <property type="evidence" value="ECO:0007669"/>
    <property type="project" value="InterPro"/>
</dbReference>
<dbReference type="Pfam" id="PF00583">
    <property type="entry name" value="Acetyltransf_1"/>
    <property type="match status" value="1"/>
</dbReference>
<dbReference type="Gene3D" id="3.40.630.30">
    <property type="match status" value="1"/>
</dbReference>
<gene>
    <name evidence="2" type="ORF">SAMN05216334_13613</name>
</gene>
<dbReference type="CDD" id="cd04301">
    <property type="entry name" value="NAT_SF"/>
    <property type="match status" value="1"/>
</dbReference>
<dbReference type="GO" id="GO:0005840">
    <property type="term" value="C:ribosome"/>
    <property type="evidence" value="ECO:0007669"/>
    <property type="project" value="UniProtKB-KW"/>
</dbReference>
<dbReference type="PANTHER" id="PTHR42919">
    <property type="entry name" value="N-ALPHA-ACETYLTRANSFERASE"/>
    <property type="match status" value="1"/>
</dbReference>
<dbReference type="Proteomes" id="UP000236753">
    <property type="component" value="Unassembled WGS sequence"/>
</dbReference>
<dbReference type="PROSITE" id="PS51186">
    <property type="entry name" value="GNAT"/>
    <property type="match status" value="1"/>
</dbReference>
<accession>A0A1H5Y2S6</accession>
<evidence type="ECO:0000313" key="2">
    <source>
        <dbReference type="EMBL" id="SEG18271.1"/>
    </source>
</evidence>
<dbReference type="EMBL" id="FNUX01000036">
    <property type="protein sequence ID" value="SEG18271.1"/>
    <property type="molecule type" value="Genomic_DNA"/>
</dbReference>
<dbReference type="InterPro" id="IPR000182">
    <property type="entry name" value="GNAT_dom"/>
</dbReference>
<dbReference type="SUPFAM" id="SSF55729">
    <property type="entry name" value="Acyl-CoA N-acyltransferases (Nat)"/>
    <property type="match status" value="1"/>
</dbReference>
<reference evidence="2 3" key="1">
    <citation type="submission" date="2016-10" db="EMBL/GenBank/DDBJ databases">
        <authorList>
            <person name="de Groot N.N."/>
        </authorList>
    </citation>
    <scope>NUCLEOTIDE SEQUENCE [LARGE SCALE GENOMIC DNA]</scope>
    <source>
        <strain evidence="2 3">Nm13</strain>
    </source>
</reference>
<keyword evidence="2" id="KW-0689">Ribosomal protein</keyword>
<organism evidence="2 3">
    <name type="scientific">Nitrosomonas ureae</name>
    <dbReference type="NCBI Taxonomy" id="44577"/>
    <lineage>
        <taxon>Bacteria</taxon>
        <taxon>Pseudomonadati</taxon>
        <taxon>Pseudomonadota</taxon>
        <taxon>Betaproteobacteria</taxon>
        <taxon>Nitrosomonadales</taxon>
        <taxon>Nitrosomonadaceae</taxon>
        <taxon>Nitrosomonas</taxon>
    </lineage>
</organism>
<evidence type="ECO:0000313" key="3">
    <source>
        <dbReference type="Proteomes" id="UP000236753"/>
    </source>
</evidence>
<feature type="domain" description="N-acetyltransferase" evidence="1">
    <location>
        <begin position="14"/>
        <end position="173"/>
    </location>
</feature>
<name>A0A1H5Y2S6_9PROT</name>